<dbReference type="OrthoDB" id="581739at2759"/>
<proteinExistence type="inferred from homology"/>
<evidence type="ECO:0000313" key="4">
    <source>
        <dbReference type="EMBL" id="PWA73606.1"/>
    </source>
</evidence>
<dbReference type="Gene3D" id="2.100.10.30">
    <property type="entry name" value="Jacalin-like lectin domain"/>
    <property type="match status" value="1"/>
</dbReference>
<sequence length="158" mass="17093">MAANLRLGEMSVRVGPWGGEDGSQWQYEIKADERITGYLVCANSECVYALHLNVDPKNQVLKLFGDVGGDRAPGRCDTFNFEDDEHITGFSGTYATNEAGNTYVTSLSFITNKQTYGPTGTPRGTSFLLPVTQGKFVGYFGWFSAGLSSLGAILKATL</sequence>
<keyword evidence="2" id="KW-0430">Lectin</keyword>
<dbReference type="STRING" id="35608.A0A2U1NJG1"/>
<dbReference type="PANTHER" id="PTHR46506">
    <property type="entry name" value="OS05G0143600 PROTEIN"/>
    <property type="match status" value="1"/>
</dbReference>
<evidence type="ECO:0000313" key="5">
    <source>
        <dbReference type="Proteomes" id="UP000245207"/>
    </source>
</evidence>
<organism evidence="4 5">
    <name type="scientific">Artemisia annua</name>
    <name type="common">Sweet wormwood</name>
    <dbReference type="NCBI Taxonomy" id="35608"/>
    <lineage>
        <taxon>Eukaryota</taxon>
        <taxon>Viridiplantae</taxon>
        <taxon>Streptophyta</taxon>
        <taxon>Embryophyta</taxon>
        <taxon>Tracheophyta</taxon>
        <taxon>Spermatophyta</taxon>
        <taxon>Magnoliopsida</taxon>
        <taxon>eudicotyledons</taxon>
        <taxon>Gunneridae</taxon>
        <taxon>Pentapetalae</taxon>
        <taxon>asterids</taxon>
        <taxon>campanulids</taxon>
        <taxon>Asterales</taxon>
        <taxon>Asteraceae</taxon>
        <taxon>Asteroideae</taxon>
        <taxon>Anthemideae</taxon>
        <taxon>Artemisiinae</taxon>
        <taxon>Artemisia</taxon>
    </lineage>
</organism>
<name>A0A2U1NJG1_ARTAN</name>
<evidence type="ECO:0000256" key="1">
    <source>
        <dbReference type="ARBA" id="ARBA00006568"/>
    </source>
</evidence>
<dbReference type="SMART" id="SM00915">
    <property type="entry name" value="Jacalin"/>
    <property type="match status" value="1"/>
</dbReference>
<dbReference type="AlphaFoldDB" id="A0A2U1NJG1"/>
<evidence type="ECO:0000256" key="2">
    <source>
        <dbReference type="ARBA" id="ARBA00022734"/>
    </source>
</evidence>
<comment type="similarity">
    <text evidence="1">Belongs to the jacalin lectin family.</text>
</comment>
<dbReference type="InterPro" id="IPR001229">
    <property type="entry name" value="Jacalin-like_lectin_dom"/>
</dbReference>
<dbReference type="InterPro" id="IPR036404">
    <property type="entry name" value="Jacalin-like_lectin_dom_sf"/>
</dbReference>
<dbReference type="EMBL" id="PKPP01002713">
    <property type="protein sequence ID" value="PWA73606.1"/>
    <property type="molecule type" value="Genomic_DNA"/>
</dbReference>
<protein>
    <submittedName>
        <fullName evidence="4">Lectin 3</fullName>
    </submittedName>
</protein>
<accession>A0A2U1NJG1</accession>
<comment type="caution">
    <text evidence="4">The sequence shown here is derived from an EMBL/GenBank/DDBJ whole genome shotgun (WGS) entry which is preliminary data.</text>
</comment>
<dbReference type="GO" id="GO:0030246">
    <property type="term" value="F:carbohydrate binding"/>
    <property type="evidence" value="ECO:0007669"/>
    <property type="project" value="UniProtKB-KW"/>
</dbReference>
<keyword evidence="5" id="KW-1185">Reference proteome</keyword>
<feature type="domain" description="Jacalin-type lectin" evidence="3">
    <location>
        <begin position="11"/>
        <end position="156"/>
    </location>
</feature>
<dbReference type="SUPFAM" id="SSF51101">
    <property type="entry name" value="Mannose-binding lectins"/>
    <property type="match status" value="1"/>
</dbReference>
<dbReference type="Proteomes" id="UP000245207">
    <property type="component" value="Unassembled WGS sequence"/>
</dbReference>
<dbReference type="PROSITE" id="PS51752">
    <property type="entry name" value="JACALIN_LECTIN"/>
    <property type="match status" value="1"/>
</dbReference>
<evidence type="ECO:0000259" key="3">
    <source>
        <dbReference type="PROSITE" id="PS51752"/>
    </source>
</evidence>
<gene>
    <name evidence="4" type="ORF">CTI12_AA260020</name>
</gene>
<dbReference type="Pfam" id="PF01419">
    <property type="entry name" value="Jacalin"/>
    <property type="match status" value="1"/>
</dbReference>
<reference evidence="4 5" key="1">
    <citation type="journal article" date="2018" name="Mol. Plant">
        <title>The genome of Artemisia annua provides insight into the evolution of Asteraceae family and artemisinin biosynthesis.</title>
        <authorList>
            <person name="Shen Q."/>
            <person name="Zhang L."/>
            <person name="Liao Z."/>
            <person name="Wang S."/>
            <person name="Yan T."/>
            <person name="Shi P."/>
            <person name="Liu M."/>
            <person name="Fu X."/>
            <person name="Pan Q."/>
            <person name="Wang Y."/>
            <person name="Lv Z."/>
            <person name="Lu X."/>
            <person name="Zhang F."/>
            <person name="Jiang W."/>
            <person name="Ma Y."/>
            <person name="Chen M."/>
            <person name="Hao X."/>
            <person name="Li L."/>
            <person name="Tang Y."/>
            <person name="Lv G."/>
            <person name="Zhou Y."/>
            <person name="Sun X."/>
            <person name="Brodelius P.E."/>
            <person name="Rose J.K.C."/>
            <person name="Tang K."/>
        </authorList>
    </citation>
    <scope>NUCLEOTIDE SEQUENCE [LARGE SCALE GENOMIC DNA]</scope>
    <source>
        <strain evidence="5">cv. Huhao1</strain>
        <tissue evidence="4">Leaf</tissue>
    </source>
</reference>